<dbReference type="GO" id="GO:0004366">
    <property type="term" value="F:glycerol-3-phosphate O-acyltransferase activity"/>
    <property type="evidence" value="ECO:0007669"/>
    <property type="project" value="TreeGrafter"/>
</dbReference>
<organism evidence="5">
    <name type="scientific">Melampsora larici-populina (strain 98AG31 / pathotype 3-4-7)</name>
    <name type="common">Poplar leaf rust fungus</name>
    <dbReference type="NCBI Taxonomy" id="747676"/>
    <lineage>
        <taxon>Eukaryota</taxon>
        <taxon>Fungi</taxon>
        <taxon>Dikarya</taxon>
        <taxon>Basidiomycota</taxon>
        <taxon>Pucciniomycotina</taxon>
        <taxon>Pucciniomycetes</taxon>
        <taxon>Pucciniales</taxon>
        <taxon>Melampsoraceae</taxon>
        <taxon>Melampsora</taxon>
    </lineage>
</organism>
<keyword evidence="2" id="KW-0812">Transmembrane</keyword>
<dbReference type="GeneID" id="18933192"/>
<evidence type="ECO:0000259" key="3">
    <source>
        <dbReference type="SMART" id="SM00563"/>
    </source>
</evidence>
<accession>F4S0Y4</accession>
<keyword evidence="2" id="KW-0472">Membrane</keyword>
<dbReference type="SUPFAM" id="SSF69593">
    <property type="entry name" value="Glycerol-3-phosphate (1)-acyltransferase"/>
    <property type="match status" value="1"/>
</dbReference>
<reference evidence="5" key="1">
    <citation type="journal article" date="2011" name="Proc. Natl. Acad. Sci. U.S.A.">
        <title>Obligate biotrophy features unraveled by the genomic analysis of rust fungi.</title>
        <authorList>
            <person name="Duplessis S."/>
            <person name="Cuomo C.A."/>
            <person name="Lin Y.-C."/>
            <person name="Aerts A."/>
            <person name="Tisserant E."/>
            <person name="Veneault-Fourrey C."/>
            <person name="Joly D.L."/>
            <person name="Hacquard S."/>
            <person name="Amselem J."/>
            <person name="Cantarel B.L."/>
            <person name="Chiu R."/>
            <person name="Coutinho P.M."/>
            <person name="Feau N."/>
            <person name="Field M."/>
            <person name="Frey P."/>
            <person name="Gelhaye E."/>
            <person name="Goldberg J."/>
            <person name="Grabherr M.G."/>
            <person name="Kodira C.D."/>
            <person name="Kohler A."/>
            <person name="Kuees U."/>
            <person name="Lindquist E.A."/>
            <person name="Lucas S.M."/>
            <person name="Mago R."/>
            <person name="Mauceli E."/>
            <person name="Morin E."/>
            <person name="Murat C."/>
            <person name="Pangilinan J.L."/>
            <person name="Park R."/>
            <person name="Pearson M."/>
            <person name="Quesneville H."/>
            <person name="Rouhier N."/>
            <person name="Sakthikumar S."/>
            <person name="Salamov A.A."/>
            <person name="Schmutz J."/>
            <person name="Selles B."/>
            <person name="Shapiro H."/>
            <person name="Tanguay P."/>
            <person name="Tuskan G.A."/>
            <person name="Henrissat B."/>
            <person name="Van de Peer Y."/>
            <person name="Rouze P."/>
            <person name="Ellis J.G."/>
            <person name="Dodds P.N."/>
            <person name="Schein J.E."/>
            <person name="Zhong S."/>
            <person name="Hamelin R.C."/>
            <person name="Grigoriev I.V."/>
            <person name="Szabo L.J."/>
            <person name="Martin F."/>
        </authorList>
    </citation>
    <scope>NUCLEOTIDE SEQUENCE [LARGE SCALE GENOMIC DNA]</scope>
    <source>
        <strain evidence="5">98AG31 / pathotype 3-4-7</strain>
    </source>
</reference>
<dbReference type="InterPro" id="IPR052744">
    <property type="entry name" value="GPAT/DAPAT"/>
</dbReference>
<proteinExistence type="predicted"/>
<dbReference type="Proteomes" id="UP000001072">
    <property type="component" value="Unassembled WGS sequence"/>
</dbReference>
<name>F4S0Y4_MELLP</name>
<dbReference type="InterPro" id="IPR002123">
    <property type="entry name" value="Plipid/glycerol_acylTrfase"/>
</dbReference>
<dbReference type="GO" id="GO:0016287">
    <property type="term" value="F:glycerone-phosphate O-acyltransferase activity"/>
    <property type="evidence" value="ECO:0007669"/>
    <property type="project" value="TreeGrafter"/>
</dbReference>
<evidence type="ECO:0000313" key="4">
    <source>
        <dbReference type="EMBL" id="EGG01670.1"/>
    </source>
</evidence>
<feature type="domain" description="Phospholipid/glycerol acyltransferase" evidence="3">
    <location>
        <begin position="79"/>
        <end position="216"/>
    </location>
</feature>
<feature type="transmembrane region" description="Helical" evidence="2">
    <location>
        <begin position="425"/>
        <end position="452"/>
    </location>
</feature>
<dbReference type="KEGG" id="mlr:MELLADRAFT_78950"/>
<dbReference type="EMBL" id="GL883136">
    <property type="protein sequence ID" value="EGG01670.1"/>
    <property type="molecule type" value="Genomic_DNA"/>
</dbReference>
<dbReference type="AlphaFoldDB" id="F4S0Y4"/>
<feature type="transmembrane region" description="Helical" evidence="2">
    <location>
        <begin position="364"/>
        <end position="396"/>
    </location>
</feature>
<evidence type="ECO:0000313" key="5">
    <source>
        <dbReference type="Proteomes" id="UP000001072"/>
    </source>
</evidence>
<dbReference type="RefSeq" id="XP_007415015.1">
    <property type="nucleotide sequence ID" value="XM_007414953.1"/>
</dbReference>
<evidence type="ECO:0000256" key="2">
    <source>
        <dbReference type="SAM" id="Phobius"/>
    </source>
</evidence>
<dbReference type="PANTHER" id="PTHR31605">
    <property type="entry name" value="GLYCEROL-3-PHOSPHATE O-ACYLTRANSFERASE 1"/>
    <property type="match status" value="1"/>
</dbReference>
<protein>
    <recommendedName>
        <fullName evidence="3">Phospholipid/glycerol acyltransferase domain-containing protein</fullName>
    </recommendedName>
</protein>
<sequence>MESVSSDNDDQSDQINPSVQTSTTTSSTNSSSYRVPNPPTETPLAYHAVISLFRFVLAIFFSRIVIENIDQIPTNGQPTIVLANHSNSLTDALIIMSSIPRHARRMLRMTAKATHFRRGTFSSWLIEKAGSVPLQRSKDYTNHQTIDNSLARKMLIDALCENGDAICLFPEGISRYHPSIAPLKTGTARIASDVLYKEKENDQFELNLLTCSITYLHRQNFRSDVLVSFHSPIKLKPKENLDLISEDLEIRKIAINELTEKLSERIRSGTLDSPSWDLIKAANLARTIYAPFGTKIGLGSHVRLTQKFIDAFAGRDGSDSTTSSTDSLVKSLLDYQNKLIQLGIKDERVANNRLIKTRVIFKRLLVRLVGAGFLTSICFPGMLLWFPAFFTAWFFAERQKRTGPAWDTYDEVTQTKLLYGLASGLITYFTVVLFTFPIFPITAVGVPLLMWFTLRWLEDLVATLRAARSLSKMLMLGQKELNSLRNQRINLIEPVKKIAIEKCKLPIESEKVLLDEKNLLKKELIIKNGKVSRLGYFSIRRRRKKDYNEVLRLWDVVDM</sequence>
<feature type="region of interest" description="Disordered" evidence="1">
    <location>
        <begin position="1"/>
        <end position="37"/>
    </location>
</feature>
<feature type="transmembrane region" description="Helical" evidence="2">
    <location>
        <begin position="44"/>
        <end position="66"/>
    </location>
</feature>
<gene>
    <name evidence="4" type="ORF">MELLADRAFT_78950</name>
</gene>
<keyword evidence="2" id="KW-1133">Transmembrane helix</keyword>
<evidence type="ECO:0000256" key="1">
    <source>
        <dbReference type="SAM" id="MobiDB-lite"/>
    </source>
</evidence>
<dbReference type="InParanoid" id="F4S0Y4"/>
<dbReference type="GO" id="GO:0008654">
    <property type="term" value="P:phospholipid biosynthetic process"/>
    <property type="evidence" value="ECO:0007669"/>
    <property type="project" value="TreeGrafter"/>
</dbReference>
<dbReference type="HOGENOM" id="CLU_509122_0_0_1"/>
<dbReference type="STRING" id="747676.F4S0Y4"/>
<dbReference type="eggNOG" id="ENOG502QUY6">
    <property type="taxonomic scope" value="Eukaryota"/>
</dbReference>
<dbReference type="OrthoDB" id="5567124at2759"/>
<dbReference type="SMART" id="SM00563">
    <property type="entry name" value="PlsC"/>
    <property type="match status" value="1"/>
</dbReference>
<dbReference type="VEuPathDB" id="FungiDB:MELLADRAFT_78950"/>
<keyword evidence="5" id="KW-1185">Reference proteome</keyword>
<feature type="compositionally biased region" description="Low complexity" evidence="1">
    <location>
        <begin position="21"/>
        <end position="32"/>
    </location>
</feature>
<dbReference type="PANTHER" id="PTHR31605:SF0">
    <property type="entry name" value="GLYCEROL-3-PHOSPHATE O-ACYLTRANSFERASE 1"/>
    <property type="match status" value="1"/>
</dbReference>
<dbReference type="Pfam" id="PF01553">
    <property type="entry name" value="Acyltransferase"/>
    <property type="match status" value="1"/>
</dbReference>